<feature type="domain" description="SCP" evidence="2">
    <location>
        <begin position="66"/>
        <end position="202"/>
    </location>
</feature>
<dbReference type="InterPro" id="IPR014044">
    <property type="entry name" value="CAP_dom"/>
</dbReference>
<dbReference type="PROSITE" id="PS01009">
    <property type="entry name" value="CRISP_1"/>
    <property type="match status" value="1"/>
</dbReference>
<organism evidence="3 4">
    <name type="scientific">Nannocystis punicea</name>
    <dbReference type="NCBI Taxonomy" id="2995304"/>
    <lineage>
        <taxon>Bacteria</taxon>
        <taxon>Pseudomonadati</taxon>
        <taxon>Myxococcota</taxon>
        <taxon>Polyangia</taxon>
        <taxon>Nannocystales</taxon>
        <taxon>Nannocystaceae</taxon>
        <taxon>Nannocystis</taxon>
    </lineage>
</organism>
<dbReference type="PRINTS" id="PR00837">
    <property type="entry name" value="V5TPXLIKE"/>
</dbReference>
<gene>
    <name evidence="3" type="ORF">O0S08_29355</name>
</gene>
<dbReference type="Proteomes" id="UP001164459">
    <property type="component" value="Chromosome"/>
</dbReference>
<dbReference type="PANTHER" id="PTHR10334">
    <property type="entry name" value="CYSTEINE-RICH SECRETORY PROTEIN-RELATED"/>
    <property type="match status" value="1"/>
</dbReference>
<accession>A0ABY7GTQ4</accession>
<dbReference type="Pfam" id="PF00188">
    <property type="entry name" value="CAP"/>
    <property type="match status" value="1"/>
</dbReference>
<dbReference type="SMART" id="SM00198">
    <property type="entry name" value="SCP"/>
    <property type="match status" value="1"/>
</dbReference>
<dbReference type="SUPFAM" id="SSF55797">
    <property type="entry name" value="PR-1-like"/>
    <property type="match status" value="1"/>
</dbReference>
<dbReference type="RefSeq" id="WP_269032646.1">
    <property type="nucleotide sequence ID" value="NZ_CP114040.1"/>
</dbReference>
<evidence type="ECO:0000313" key="3">
    <source>
        <dbReference type="EMBL" id="WAS90316.1"/>
    </source>
</evidence>
<dbReference type="Gene3D" id="3.40.33.10">
    <property type="entry name" value="CAP"/>
    <property type="match status" value="1"/>
</dbReference>
<sequence>MSPRSSALLLAAALACRPDVSRETASPPARDPSAPSSSSASKSQPAAAPAPAPEPESAPVADPEPGRLAGITAAHNRHRAQLDIAPLTWSPELARYAQKWADKLKRRACALEHRPRKGPDAQKHGENLFAASGQAATAEQVVAAWVAEVAGYDAKTGRCRGVCGHYTQVVWRNSQRLGCGVATCGDSEVWVCNYDPPGNFLGQKPY</sequence>
<dbReference type="InterPro" id="IPR001283">
    <property type="entry name" value="CRISP-related"/>
</dbReference>
<protein>
    <submittedName>
        <fullName evidence="3">CAP domain-containing protein</fullName>
    </submittedName>
</protein>
<reference evidence="3" key="1">
    <citation type="submission" date="2022-11" db="EMBL/GenBank/DDBJ databases">
        <title>Minimal conservation of predation-associated metabolite biosynthetic gene clusters underscores biosynthetic potential of Myxococcota including descriptions for ten novel species: Archangium lansinium sp. nov., Myxococcus landrumus sp. nov., Nannocystis bai.</title>
        <authorList>
            <person name="Ahearne A."/>
            <person name="Stevens C."/>
            <person name="Dowd S."/>
        </authorList>
    </citation>
    <scope>NUCLEOTIDE SEQUENCE</scope>
    <source>
        <strain evidence="3">Fl3</strain>
    </source>
</reference>
<dbReference type="EMBL" id="CP114040">
    <property type="protein sequence ID" value="WAS90316.1"/>
    <property type="molecule type" value="Genomic_DNA"/>
</dbReference>
<dbReference type="InterPro" id="IPR002413">
    <property type="entry name" value="V5_allergen-like"/>
</dbReference>
<keyword evidence="4" id="KW-1185">Reference proteome</keyword>
<evidence type="ECO:0000256" key="1">
    <source>
        <dbReference type="SAM" id="MobiDB-lite"/>
    </source>
</evidence>
<dbReference type="InterPro" id="IPR035940">
    <property type="entry name" value="CAP_sf"/>
</dbReference>
<feature type="compositionally biased region" description="Low complexity" evidence="1">
    <location>
        <begin position="25"/>
        <end position="47"/>
    </location>
</feature>
<feature type="region of interest" description="Disordered" evidence="1">
    <location>
        <begin position="18"/>
        <end position="68"/>
    </location>
</feature>
<dbReference type="InterPro" id="IPR018244">
    <property type="entry name" value="Allrgn_V5/Tpx1_CS"/>
</dbReference>
<dbReference type="PROSITE" id="PS51257">
    <property type="entry name" value="PROKAR_LIPOPROTEIN"/>
    <property type="match status" value="1"/>
</dbReference>
<evidence type="ECO:0000313" key="4">
    <source>
        <dbReference type="Proteomes" id="UP001164459"/>
    </source>
</evidence>
<name>A0ABY7GTQ4_9BACT</name>
<dbReference type="PRINTS" id="PR00838">
    <property type="entry name" value="V5ALLERGEN"/>
</dbReference>
<evidence type="ECO:0000259" key="2">
    <source>
        <dbReference type="SMART" id="SM00198"/>
    </source>
</evidence>
<proteinExistence type="predicted"/>